<evidence type="ECO:0000313" key="2">
    <source>
        <dbReference type="EMBL" id="KAJ4488728.1"/>
    </source>
</evidence>
<proteinExistence type="predicted"/>
<feature type="signal peptide" evidence="1">
    <location>
        <begin position="1"/>
        <end position="18"/>
    </location>
</feature>
<keyword evidence="1" id="KW-0732">Signal</keyword>
<gene>
    <name evidence="2" type="ORF">C8J55DRAFT_505990</name>
</gene>
<sequence length="160" mass="18016">MHLRILSVCVAALGVVHAAPLNGIDSGPSFEARSKPSTSITVVEFIGQYAGAKLQQPASKFESEKVQAAMDRVLDRQESLYGRMPHPREFKILNKFKEATGNWYDTTYFECRLQTLDLHPCEPPFTCIFQVRYRETDLVPSNLEMTVERTGTLLPPVDVL</sequence>
<reference evidence="2" key="2">
    <citation type="journal article" date="2023" name="Proc. Natl. Acad. Sci. U.S.A.">
        <title>A global phylogenomic analysis of the shiitake genus Lentinula.</title>
        <authorList>
            <person name="Sierra-Patev S."/>
            <person name="Min B."/>
            <person name="Naranjo-Ortiz M."/>
            <person name="Looney B."/>
            <person name="Konkel Z."/>
            <person name="Slot J.C."/>
            <person name="Sakamoto Y."/>
            <person name="Steenwyk J.L."/>
            <person name="Rokas A."/>
            <person name="Carro J."/>
            <person name="Camarero S."/>
            <person name="Ferreira P."/>
            <person name="Molpeceres G."/>
            <person name="Ruiz-Duenas F.J."/>
            <person name="Serrano A."/>
            <person name="Henrissat B."/>
            <person name="Drula E."/>
            <person name="Hughes K.W."/>
            <person name="Mata J.L."/>
            <person name="Ishikawa N.K."/>
            <person name="Vargas-Isla R."/>
            <person name="Ushijima S."/>
            <person name="Smith C.A."/>
            <person name="Donoghue J."/>
            <person name="Ahrendt S."/>
            <person name="Andreopoulos W."/>
            <person name="He G."/>
            <person name="LaButti K."/>
            <person name="Lipzen A."/>
            <person name="Ng V."/>
            <person name="Riley R."/>
            <person name="Sandor L."/>
            <person name="Barry K."/>
            <person name="Martinez A.T."/>
            <person name="Xiao Y."/>
            <person name="Gibbons J.G."/>
            <person name="Terashima K."/>
            <person name="Grigoriev I.V."/>
            <person name="Hibbett D."/>
        </authorList>
    </citation>
    <scope>NUCLEOTIDE SEQUENCE</scope>
    <source>
        <strain evidence="2">Sp2 HRB7682 ss15</strain>
    </source>
</reference>
<protein>
    <submittedName>
        <fullName evidence="2">Uncharacterized protein</fullName>
    </submittedName>
</protein>
<dbReference type="Proteomes" id="UP001150238">
    <property type="component" value="Unassembled WGS sequence"/>
</dbReference>
<accession>A0A9W9AR14</accession>
<comment type="caution">
    <text evidence="2">The sequence shown here is derived from an EMBL/GenBank/DDBJ whole genome shotgun (WGS) entry which is preliminary data.</text>
</comment>
<organism evidence="2 3">
    <name type="scientific">Lentinula lateritia</name>
    <dbReference type="NCBI Taxonomy" id="40482"/>
    <lineage>
        <taxon>Eukaryota</taxon>
        <taxon>Fungi</taxon>
        <taxon>Dikarya</taxon>
        <taxon>Basidiomycota</taxon>
        <taxon>Agaricomycotina</taxon>
        <taxon>Agaricomycetes</taxon>
        <taxon>Agaricomycetidae</taxon>
        <taxon>Agaricales</taxon>
        <taxon>Marasmiineae</taxon>
        <taxon>Omphalotaceae</taxon>
        <taxon>Lentinula</taxon>
    </lineage>
</organism>
<name>A0A9W9AR14_9AGAR</name>
<feature type="chain" id="PRO_5040877512" evidence="1">
    <location>
        <begin position="19"/>
        <end position="160"/>
    </location>
</feature>
<evidence type="ECO:0000313" key="3">
    <source>
        <dbReference type="Proteomes" id="UP001150238"/>
    </source>
</evidence>
<reference evidence="2" key="1">
    <citation type="submission" date="2022-08" db="EMBL/GenBank/DDBJ databases">
        <authorList>
            <consortium name="DOE Joint Genome Institute"/>
            <person name="Min B."/>
            <person name="Riley R."/>
            <person name="Sierra-Patev S."/>
            <person name="Naranjo-Ortiz M."/>
            <person name="Looney B."/>
            <person name="Konkel Z."/>
            <person name="Slot J.C."/>
            <person name="Sakamoto Y."/>
            <person name="Steenwyk J.L."/>
            <person name="Rokas A."/>
            <person name="Carro J."/>
            <person name="Camarero S."/>
            <person name="Ferreira P."/>
            <person name="Molpeceres G."/>
            <person name="Ruiz-Duenas F.J."/>
            <person name="Serrano A."/>
            <person name="Henrissat B."/>
            <person name="Drula E."/>
            <person name="Hughes K.W."/>
            <person name="Mata J.L."/>
            <person name="Ishikawa N.K."/>
            <person name="Vargas-Isla R."/>
            <person name="Ushijima S."/>
            <person name="Smith C.A."/>
            <person name="Ahrendt S."/>
            <person name="Andreopoulos W."/>
            <person name="He G."/>
            <person name="Labutti K."/>
            <person name="Lipzen A."/>
            <person name="Ng V."/>
            <person name="Sandor L."/>
            <person name="Barry K."/>
            <person name="Martinez A.T."/>
            <person name="Xiao Y."/>
            <person name="Gibbons J.G."/>
            <person name="Terashima K."/>
            <person name="Hibbett D.S."/>
            <person name="Grigoriev I.V."/>
        </authorList>
    </citation>
    <scope>NUCLEOTIDE SEQUENCE</scope>
    <source>
        <strain evidence="2">Sp2 HRB7682 ss15</strain>
    </source>
</reference>
<dbReference type="AlphaFoldDB" id="A0A9W9AR14"/>
<evidence type="ECO:0000256" key="1">
    <source>
        <dbReference type="SAM" id="SignalP"/>
    </source>
</evidence>
<dbReference type="EMBL" id="JANVFS010000008">
    <property type="protein sequence ID" value="KAJ4488728.1"/>
    <property type="molecule type" value="Genomic_DNA"/>
</dbReference>